<sequence>MTITAVNTRKLANNTGSRRKNRQVDVDTSWSPFRAAEKSYKASFRPMFDHMISMNMTEESDEDTIKRSTLTFSLHYDEYPLLACSLLYKFLSQWTTGTLNHRPDQESMI</sequence>
<evidence type="ECO:0000313" key="1">
    <source>
        <dbReference type="EMBL" id="KAF8415645.1"/>
    </source>
</evidence>
<reference evidence="1" key="2">
    <citation type="journal article" date="2020" name="Nat. Commun.">
        <title>Large-scale genome sequencing of mycorrhizal fungi provides insights into the early evolution of symbiotic traits.</title>
        <authorList>
            <person name="Miyauchi S."/>
            <person name="Kiss E."/>
            <person name="Kuo A."/>
            <person name="Drula E."/>
            <person name="Kohler A."/>
            <person name="Sanchez-Garcia M."/>
            <person name="Morin E."/>
            <person name="Andreopoulos B."/>
            <person name="Barry K.W."/>
            <person name="Bonito G."/>
            <person name="Buee M."/>
            <person name="Carver A."/>
            <person name="Chen C."/>
            <person name="Cichocki N."/>
            <person name="Clum A."/>
            <person name="Culley D."/>
            <person name="Crous P.W."/>
            <person name="Fauchery L."/>
            <person name="Girlanda M."/>
            <person name="Hayes R.D."/>
            <person name="Keri Z."/>
            <person name="LaButti K."/>
            <person name="Lipzen A."/>
            <person name="Lombard V."/>
            <person name="Magnuson J."/>
            <person name="Maillard F."/>
            <person name="Murat C."/>
            <person name="Nolan M."/>
            <person name="Ohm R.A."/>
            <person name="Pangilinan J."/>
            <person name="Pereira M.F."/>
            <person name="Perotto S."/>
            <person name="Peter M."/>
            <person name="Pfister S."/>
            <person name="Riley R."/>
            <person name="Sitrit Y."/>
            <person name="Stielow J.B."/>
            <person name="Szollosi G."/>
            <person name="Zifcakova L."/>
            <person name="Stursova M."/>
            <person name="Spatafora J.W."/>
            <person name="Tedersoo L."/>
            <person name="Vaario L.M."/>
            <person name="Yamada A."/>
            <person name="Yan M."/>
            <person name="Wang P."/>
            <person name="Xu J."/>
            <person name="Bruns T."/>
            <person name="Baldrian P."/>
            <person name="Vilgalys R."/>
            <person name="Dunand C."/>
            <person name="Henrissat B."/>
            <person name="Grigoriev I.V."/>
            <person name="Hibbett D."/>
            <person name="Nagy L.G."/>
            <person name="Martin F.M."/>
        </authorList>
    </citation>
    <scope>NUCLEOTIDE SEQUENCE</scope>
    <source>
        <strain evidence="1">BED1</strain>
    </source>
</reference>
<dbReference type="Proteomes" id="UP001194468">
    <property type="component" value="Unassembled WGS sequence"/>
</dbReference>
<protein>
    <submittedName>
        <fullName evidence="1">Uncharacterized protein</fullName>
    </submittedName>
</protein>
<name>A0AAD4G549_BOLED</name>
<dbReference type="AlphaFoldDB" id="A0AAD4G549"/>
<evidence type="ECO:0000313" key="2">
    <source>
        <dbReference type="Proteomes" id="UP001194468"/>
    </source>
</evidence>
<proteinExistence type="predicted"/>
<dbReference type="EMBL" id="WHUW01000305">
    <property type="protein sequence ID" value="KAF8415645.1"/>
    <property type="molecule type" value="Genomic_DNA"/>
</dbReference>
<reference evidence="1" key="1">
    <citation type="submission" date="2019-10" db="EMBL/GenBank/DDBJ databases">
        <authorList>
            <consortium name="DOE Joint Genome Institute"/>
            <person name="Kuo A."/>
            <person name="Miyauchi S."/>
            <person name="Kiss E."/>
            <person name="Drula E."/>
            <person name="Kohler A."/>
            <person name="Sanchez-Garcia M."/>
            <person name="Andreopoulos B."/>
            <person name="Barry K.W."/>
            <person name="Bonito G."/>
            <person name="Buee M."/>
            <person name="Carver A."/>
            <person name="Chen C."/>
            <person name="Cichocki N."/>
            <person name="Clum A."/>
            <person name="Culley D."/>
            <person name="Crous P.W."/>
            <person name="Fauchery L."/>
            <person name="Girlanda M."/>
            <person name="Hayes R."/>
            <person name="Keri Z."/>
            <person name="LaButti K."/>
            <person name="Lipzen A."/>
            <person name="Lombard V."/>
            <person name="Magnuson J."/>
            <person name="Maillard F."/>
            <person name="Morin E."/>
            <person name="Murat C."/>
            <person name="Nolan M."/>
            <person name="Ohm R."/>
            <person name="Pangilinan J."/>
            <person name="Pereira M."/>
            <person name="Perotto S."/>
            <person name="Peter M."/>
            <person name="Riley R."/>
            <person name="Sitrit Y."/>
            <person name="Stielow B."/>
            <person name="Szollosi G."/>
            <person name="Zifcakova L."/>
            <person name="Stursova M."/>
            <person name="Spatafora J.W."/>
            <person name="Tedersoo L."/>
            <person name="Vaario L.-M."/>
            <person name="Yamada A."/>
            <person name="Yan M."/>
            <person name="Wang P."/>
            <person name="Xu J."/>
            <person name="Bruns T."/>
            <person name="Baldrian P."/>
            <person name="Vilgalys R."/>
            <person name="Henrissat B."/>
            <person name="Grigoriev I.V."/>
            <person name="Hibbett D."/>
            <person name="Nagy L.G."/>
            <person name="Martin F.M."/>
        </authorList>
    </citation>
    <scope>NUCLEOTIDE SEQUENCE</scope>
    <source>
        <strain evidence="1">BED1</strain>
    </source>
</reference>
<organism evidence="1 2">
    <name type="scientific">Boletus edulis BED1</name>
    <dbReference type="NCBI Taxonomy" id="1328754"/>
    <lineage>
        <taxon>Eukaryota</taxon>
        <taxon>Fungi</taxon>
        <taxon>Dikarya</taxon>
        <taxon>Basidiomycota</taxon>
        <taxon>Agaricomycotina</taxon>
        <taxon>Agaricomycetes</taxon>
        <taxon>Agaricomycetidae</taxon>
        <taxon>Boletales</taxon>
        <taxon>Boletineae</taxon>
        <taxon>Boletaceae</taxon>
        <taxon>Boletoideae</taxon>
        <taxon>Boletus</taxon>
    </lineage>
</organism>
<accession>A0AAD4G549</accession>
<keyword evidence="2" id="KW-1185">Reference proteome</keyword>
<gene>
    <name evidence="1" type="ORF">L210DRAFT_2677379</name>
</gene>
<comment type="caution">
    <text evidence="1">The sequence shown here is derived from an EMBL/GenBank/DDBJ whole genome shotgun (WGS) entry which is preliminary data.</text>
</comment>